<comment type="similarity">
    <text evidence="1">Belongs to the ATP-dependent AMP-binding enzyme family.</text>
</comment>
<dbReference type="PANTHER" id="PTHR43201">
    <property type="entry name" value="ACYL-COA SYNTHETASE"/>
    <property type="match status" value="1"/>
</dbReference>
<dbReference type="InterPro" id="IPR025110">
    <property type="entry name" value="AMP-bd_C"/>
</dbReference>
<sequence length="577" mass="61849">MVITERGTSSSTARPDDALRYWTPLARAALRTVPIRRTPATLAALRHGAGLSTLLALSAARHPNKPVIIDDDGTVTAKQMQRRVIRLAASLRDEFGIGPHSRIAVLCRNHRGCVEGLLAGARLSAGLVPMNYDFSGPQLRGVIERDGIDVVIYDAEFHERVESAGFGGMGIIARTDGRAPVSPASGERVPTVDELIARARRSVLRPAGGSKLVILTSGSTGTPKGAVRDMGFRELRDKISYLHPRLLTAVAELPRFARLRAVPVPGQPIVLAPPMHHVMGMVGLVTSLAMTSPLVMTTRFDPEWVLASIERHGATAAFLVPTMLKRIMDLPDEVRSGYETHTLAAVFGGAMPLSPQLGTDFMNNYGDILYNAYASTEIGPCTIALPEDLRAAPGTVGFPIRGLVRLRLLDEDGKPVPPGVTGRIFNRNPFQFSGYTGGGGKELIDGFMSTGDVGHFDAAGRLFIDGRDDEMIVSGGENVFPQEVEETLLTHPDIAEAGAWGVPDADFGQRLAAFIVLKPGTSLSADDVRAHVKRNLARYKVPRDVHFVAELPRTTTGKLKHKALGTLAAGIATGSDS</sequence>
<dbReference type="AlphaFoldDB" id="A0A5R8P5N3"/>
<reference evidence="5 6" key="1">
    <citation type="submission" date="2019-05" db="EMBL/GenBank/DDBJ databases">
        <title>Genomes sequences of two Nocardia cyriacigeorgica environmental isolates, type strains Nocardia asteroides ATCC 19247 and Nocardia cyriacigeorgica DSM 44484.</title>
        <authorList>
            <person name="Vautrin F."/>
            <person name="Bergeron E."/>
            <person name="Dubost A."/>
            <person name="Abrouk D."/>
            <person name="Rodriguez Nava V."/>
            <person name="Pujic P."/>
        </authorList>
    </citation>
    <scope>NUCLEOTIDE SEQUENCE [LARGE SCALE GENOMIC DNA]</scope>
    <source>
        <strain evidence="5 6">EML 1456</strain>
    </source>
</reference>
<organism evidence="5 6">
    <name type="scientific">Nocardia cyriacigeorgica</name>
    <dbReference type="NCBI Taxonomy" id="135487"/>
    <lineage>
        <taxon>Bacteria</taxon>
        <taxon>Bacillati</taxon>
        <taxon>Actinomycetota</taxon>
        <taxon>Actinomycetes</taxon>
        <taxon>Mycobacteriales</taxon>
        <taxon>Nocardiaceae</taxon>
        <taxon>Nocardia</taxon>
    </lineage>
</organism>
<keyword evidence="2" id="KW-0436">Ligase</keyword>
<evidence type="ECO:0008006" key="7">
    <source>
        <dbReference type="Google" id="ProtNLM"/>
    </source>
</evidence>
<evidence type="ECO:0000259" key="4">
    <source>
        <dbReference type="Pfam" id="PF13193"/>
    </source>
</evidence>
<dbReference type="Pfam" id="PF00501">
    <property type="entry name" value="AMP-binding"/>
    <property type="match status" value="1"/>
</dbReference>
<feature type="domain" description="AMP-dependent synthetase/ligase" evidence="3">
    <location>
        <begin position="58"/>
        <end position="435"/>
    </location>
</feature>
<name>A0A5R8P5N3_9NOCA</name>
<dbReference type="Proteomes" id="UP000308349">
    <property type="component" value="Unassembled WGS sequence"/>
</dbReference>
<accession>A0A5R8P5N3</accession>
<dbReference type="InterPro" id="IPR042099">
    <property type="entry name" value="ANL_N_sf"/>
</dbReference>
<dbReference type="SUPFAM" id="SSF56801">
    <property type="entry name" value="Acetyl-CoA synthetase-like"/>
    <property type="match status" value="1"/>
</dbReference>
<dbReference type="Pfam" id="PF13193">
    <property type="entry name" value="AMP-binding_C"/>
    <property type="match status" value="1"/>
</dbReference>
<dbReference type="Gene3D" id="3.30.300.30">
    <property type="match status" value="1"/>
</dbReference>
<dbReference type="GO" id="GO:0031956">
    <property type="term" value="F:medium-chain fatty acid-CoA ligase activity"/>
    <property type="evidence" value="ECO:0007669"/>
    <property type="project" value="TreeGrafter"/>
</dbReference>
<dbReference type="CDD" id="cd04433">
    <property type="entry name" value="AFD_class_I"/>
    <property type="match status" value="1"/>
</dbReference>
<evidence type="ECO:0000256" key="2">
    <source>
        <dbReference type="ARBA" id="ARBA00022598"/>
    </source>
</evidence>
<evidence type="ECO:0000313" key="6">
    <source>
        <dbReference type="Proteomes" id="UP000308349"/>
    </source>
</evidence>
<protein>
    <recommendedName>
        <fullName evidence="7">Acyl-CoA synthetase</fullName>
    </recommendedName>
</protein>
<dbReference type="EMBL" id="VBUU01000044">
    <property type="protein sequence ID" value="TLF94950.1"/>
    <property type="molecule type" value="Genomic_DNA"/>
</dbReference>
<comment type="caution">
    <text evidence="5">The sequence shown here is derived from an EMBL/GenBank/DDBJ whole genome shotgun (WGS) entry which is preliminary data.</text>
</comment>
<dbReference type="Gene3D" id="3.40.50.12780">
    <property type="entry name" value="N-terminal domain of ligase-like"/>
    <property type="match status" value="1"/>
</dbReference>
<proteinExistence type="inferred from homology"/>
<dbReference type="OrthoDB" id="9803968at2"/>
<gene>
    <name evidence="5" type="ORF">FEK35_28490</name>
</gene>
<dbReference type="InterPro" id="IPR045851">
    <property type="entry name" value="AMP-bd_C_sf"/>
</dbReference>
<dbReference type="PROSITE" id="PS00455">
    <property type="entry name" value="AMP_BINDING"/>
    <property type="match status" value="1"/>
</dbReference>
<dbReference type="InterPro" id="IPR000873">
    <property type="entry name" value="AMP-dep_synth/lig_dom"/>
</dbReference>
<dbReference type="RefSeq" id="WP_138458834.1">
    <property type="nucleotide sequence ID" value="NZ_VBUU01000044.1"/>
</dbReference>
<dbReference type="PANTHER" id="PTHR43201:SF5">
    <property type="entry name" value="MEDIUM-CHAIN ACYL-COA LIGASE ACSF2, MITOCHONDRIAL"/>
    <property type="match status" value="1"/>
</dbReference>
<dbReference type="InterPro" id="IPR020845">
    <property type="entry name" value="AMP-binding_CS"/>
</dbReference>
<dbReference type="GO" id="GO:0006631">
    <property type="term" value="P:fatty acid metabolic process"/>
    <property type="evidence" value="ECO:0007669"/>
    <property type="project" value="TreeGrafter"/>
</dbReference>
<evidence type="ECO:0000259" key="3">
    <source>
        <dbReference type="Pfam" id="PF00501"/>
    </source>
</evidence>
<feature type="domain" description="AMP-binding enzyme C-terminal" evidence="4">
    <location>
        <begin position="483"/>
        <end position="558"/>
    </location>
</feature>
<evidence type="ECO:0000313" key="5">
    <source>
        <dbReference type="EMBL" id="TLF94950.1"/>
    </source>
</evidence>
<evidence type="ECO:0000256" key="1">
    <source>
        <dbReference type="ARBA" id="ARBA00006432"/>
    </source>
</evidence>